<evidence type="ECO:0000313" key="3">
    <source>
        <dbReference type="Proteomes" id="UP000034923"/>
    </source>
</evidence>
<comment type="caution">
    <text evidence="2">The sequence shown here is derived from an EMBL/GenBank/DDBJ whole genome shotgun (WGS) entry which is preliminary data.</text>
</comment>
<feature type="transmembrane region" description="Helical" evidence="1">
    <location>
        <begin position="30"/>
        <end position="46"/>
    </location>
</feature>
<feature type="transmembrane region" description="Helical" evidence="1">
    <location>
        <begin position="6"/>
        <end position="23"/>
    </location>
</feature>
<name>A0A0G0BSI2_9BACT</name>
<dbReference type="AlphaFoldDB" id="A0A0G0BSI2"/>
<reference evidence="2 3" key="1">
    <citation type="journal article" date="2015" name="Nature">
        <title>rRNA introns, odd ribosomes, and small enigmatic genomes across a large radiation of phyla.</title>
        <authorList>
            <person name="Brown C.T."/>
            <person name="Hug L.A."/>
            <person name="Thomas B.C."/>
            <person name="Sharon I."/>
            <person name="Castelle C.J."/>
            <person name="Singh A."/>
            <person name="Wilkins M.J."/>
            <person name="Williams K.H."/>
            <person name="Banfield J.F."/>
        </authorList>
    </citation>
    <scope>NUCLEOTIDE SEQUENCE [LARGE SCALE GENOMIC DNA]</scope>
</reference>
<dbReference type="Proteomes" id="UP000034923">
    <property type="component" value="Unassembled WGS sequence"/>
</dbReference>
<protein>
    <submittedName>
        <fullName evidence="2">Uncharacterized protein</fullName>
    </submittedName>
</protein>
<feature type="transmembrane region" description="Helical" evidence="1">
    <location>
        <begin position="52"/>
        <end position="68"/>
    </location>
</feature>
<feature type="transmembrane region" description="Helical" evidence="1">
    <location>
        <begin position="149"/>
        <end position="167"/>
    </location>
</feature>
<keyword evidence="1" id="KW-0812">Transmembrane</keyword>
<feature type="transmembrane region" description="Helical" evidence="1">
    <location>
        <begin position="103"/>
        <end position="120"/>
    </location>
</feature>
<proteinExistence type="predicted"/>
<accession>A0A0G0BSI2</accession>
<gene>
    <name evidence="2" type="ORF">UR70_C0009G0001</name>
</gene>
<keyword evidence="1" id="KW-0472">Membrane</keyword>
<feature type="transmembrane region" description="Helical" evidence="1">
    <location>
        <begin position="80"/>
        <end position="97"/>
    </location>
</feature>
<feature type="transmembrane region" description="Helical" evidence="1">
    <location>
        <begin position="127"/>
        <end position="143"/>
    </location>
</feature>
<evidence type="ECO:0000313" key="2">
    <source>
        <dbReference type="EMBL" id="KKP72363.1"/>
    </source>
</evidence>
<organism evidence="2 3">
    <name type="scientific">Candidatus Nomurabacteria bacterium GW2011_GWB1_35_20</name>
    <dbReference type="NCBI Taxonomy" id="1618740"/>
    <lineage>
        <taxon>Bacteria</taxon>
        <taxon>Candidatus Nomuraibacteriota</taxon>
    </lineage>
</organism>
<sequence length="173" mass="19795">MLLTFLRISVSLIFFSNKILVLIGKNSTGWLMGSIAGILAIFYFFLLELYVYMVMEFGIFVLMFYGFLIGKEKNTKTELIINWFLIGILGAFAYFVFSGILTIVEFFSSIAFLLGTYYLIHTKPRLGWILYVLAHAGSTYLGFEKKENFFATFQLASVIVAIIGFLYPNLNRE</sequence>
<keyword evidence="1" id="KW-1133">Transmembrane helix</keyword>
<dbReference type="EMBL" id="LBQE01000009">
    <property type="protein sequence ID" value="KKP72363.1"/>
    <property type="molecule type" value="Genomic_DNA"/>
</dbReference>
<evidence type="ECO:0000256" key="1">
    <source>
        <dbReference type="SAM" id="Phobius"/>
    </source>
</evidence>